<dbReference type="InterPro" id="IPR017523">
    <property type="entry name" value="Rv3268"/>
</dbReference>
<dbReference type="Gene3D" id="3.40.50.12780">
    <property type="entry name" value="N-terminal domain of ligase-like"/>
    <property type="match status" value="1"/>
</dbReference>
<dbReference type="NCBIfam" id="TIGR03089">
    <property type="entry name" value="TIGR03089 family protein"/>
    <property type="match status" value="1"/>
</dbReference>
<organism evidence="1 2">
    <name type="scientific">Paractinoplanes bogorensis</name>
    <dbReference type="NCBI Taxonomy" id="1610840"/>
    <lineage>
        <taxon>Bacteria</taxon>
        <taxon>Bacillati</taxon>
        <taxon>Actinomycetota</taxon>
        <taxon>Actinomycetes</taxon>
        <taxon>Micromonosporales</taxon>
        <taxon>Micromonosporaceae</taxon>
        <taxon>Paractinoplanes</taxon>
    </lineage>
</organism>
<sequence length="235" mass="24884">MTSGDLITYYDDATGERFGLTAGELGGWTAATAALLTEGCRLGPGRTAAVLLPPHWQTAAVLLGAWSAGLELSIRGWATAGLDPAGAPLDVTFVERRRVGNWLDDVPTGGHQFVLGLAPHGEATADVPGGYLDYISALRPYLGAHPPRHEIAEHLPAVTDGTTYREYAEVAAATAARNGIRAGDRVLIDTAAHEQPLIWLLGPLTVGASIILCAHLDPARLDDRIDKERVTKLLT</sequence>
<dbReference type="EMBL" id="JAHKKG010000014">
    <property type="protein sequence ID" value="MBU2669280.1"/>
    <property type="molecule type" value="Genomic_DNA"/>
</dbReference>
<proteinExistence type="predicted"/>
<accession>A0ABS5Z0Q8</accession>
<dbReference type="RefSeq" id="WP_215793696.1">
    <property type="nucleotide sequence ID" value="NZ_JAHKKG010000014.1"/>
</dbReference>
<reference evidence="1 2" key="1">
    <citation type="submission" date="2021-06" db="EMBL/GenBank/DDBJ databases">
        <title>Actinoplanes lichenicola sp. nov., and Actinoplanes ovalisporus sp. nov., isolated from lichen in Thailand.</title>
        <authorList>
            <person name="Saeng-In P."/>
            <person name="Kanchanasin P."/>
            <person name="Yuki M."/>
            <person name="Kudo T."/>
            <person name="Ohkuma M."/>
            <person name="Phongsopitanun W."/>
            <person name="Tanasupawat S."/>
        </authorList>
    </citation>
    <scope>NUCLEOTIDE SEQUENCE [LARGE SCALE GENOMIC DNA]</scope>
    <source>
        <strain evidence="1 2">NBRC 110975</strain>
    </source>
</reference>
<dbReference type="Proteomes" id="UP001519654">
    <property type="component" value="Unassembled WGS sequence"/>
</dbReference>
<keyword evidence="2" id="KW-1185">Reference proteome</keyword>
<gene>
    <name evidence="1" type="ORF">KOI35_37790</name>
</gene>
<comment type="caution">
    <text evidence="1">The sequence shown here is derived from an EMBL/GenBank/DDBJ whole genome shotgun (WGS) entry which is preliminary data.</text>
</comment>
<evidence type="ECO:0000313" key="2">
    <source>
        <dbReference type="Proteomes" id="UP001519654"/>
    </source>
</evidence>
<name>A0ABS5Z0Q8_9ACTN</name>
<dbReference type="InterPro" id="IPR042099">
    <property type="entry name" value="ANL_N_sf"/>
</dbReference>
<protein>
    <submittedName>
        <fullName evidence="1">AMP-dependent synthetase</fullName>
    </submittedName>
</protein>
<dbReference type="SUPFAM" id="SSF56801">
    <property type="entry name" value="Acetyl-CoA synthetase-like"/>
    <property type="match status" value="1"/>
</dbReference>
<evidence type="ECO:0000313" key="1">
    <source>
        <dbReference type="EMBL" id="MBU2669280.1"/>
    </source>
</evidence>